<evidence type="ECO:0000259" key="3">
    <source>
        <dbReference type="PROSITE" id="PS50994"/>
    </source>
</evidence>
<evidence type="ECO:0000256" key="1">
    <source>
        <dbReference type="ARBA" id="ARBA00012493"/>
    </source>
</evidence>
<proteinExistence type="predicted"/>
<dbReference type="GeneID" id="134290560"/>
<sequence>MTHDWGNSVVKPYVAFQNELSYINGLVMGVSKLAVPRTLRSRMCQLAHEGHSGQSVMKNRLRDKYWWPNMDGETVKLYESCEGCRLVHRANPPDPMSRRSLPEKPWIDLAIDFLGPMPSGEYILVTIDYYSRYMVLEIMTKITAQETIQRLKRIFRTWGYPRTITLDNDKQFVSKEFGNFCKTLSIHLNHSTPYWPQANGEVERQNRFLLKRLKISNALYGNWKTELDNYLILYINSPHSLTGQAPSELLQNRKLRYKLPQLDDLSSTPPSTEFRDRDTQKKFEGKVREDNRRGAKRSEIEIGDKVLMKNLLPKDKLSTDFHKEKFLVVDKEGTNVTIESDENDKRYERYTSHLRNL</sequence>
<feature type="compositionally biased region" description="Basic and acidic residues" evidence="2">
    <location>
        <begin position="273"/>
        <end position="296"/>
    </location>
</feature>
<dbReference type="RefSeq" id="XP_062713706.1">
    <property type="nucleotide sequence ID" value="XM_062857722.1"/>
</dbReference>
<dbReference type="InterPro" id="IPR050951">
    <property type="entry name" value="Retrovirus_Pol_polyprotein"/>
</dbReference>
<dbReference type="PROSITE" id="PS50994">
    <property type="entry name" value="INTEGRASE"/>
    <property type="match status" value="1"/>
</dbReference>
<dbReference type="Gene3D" id="3.30.420.10">
    <property type="entry name" value="Ribonuclease H-like superfamily/Ribonuclease H"/>
    <property type="match status" value="1"/>
</dbReference>
<dbReference type="PANTHER" id="PTHR37984:SF11">
    <property type="entry name" value="INTEGRASE CATALYTIC DOMAIN-CONTAINING PROTEIN"/>
    <property type="match status" value="1"/>
</dbReference>
<dbReference type="Pfam" id="PF17921">
    <property type="entry name" value="Integrase_H2C2"/>
    <property type="match status" value="1"/>
</dbReference>
<dbReference type="InterPro" id="IPR001584">
    <property type="entry name" value="Integrase_cat-core"/>
</dbReference>
<evidence type="ECO:0000256" key="2">
    <source>
        <dbReference type="SAM" id="MobiDB-lite"/>
    </source>
</evidence>
<protein>
    <recommendedName>
        <fullName evidence="1">RNA-directed DNA polymerase</fullName>
        <ecNumber evidence="1">2.7.7.49</ecNumber>
    </recommendedName>
</protein>
<dbReference type="Gene3D" id="1.10.340.70">
    <property type="match status" value="1"/>
</dbReference>
<evidence type="ECO:0000313" key="4">
    <source>
        <dbReference type="EnsemblMetazoa" id="AALFPA23_000781.P38224"/>
    </source>
</evidence>
<accession>A0ABM1XLM3</accession>
<organism evidence="4 5">
    <name type="scientific">Aedes albopictus</name>
    <name type="common">Asian tiger mosquito</name>
    <name type="synonym">Stegomyia albopicta</name>
    <dbReference type="NCBI Taxonomy" id="7160"/>
    <lineage>
        <taxon>Eukaryota</taxon>
        <taxon>Metazoa</taxon>
        <taxon>Ecdysozoa</taxon>
        <taxon>Arthropoda</taxon>
        <taxon>Hexapoda</taxon>
        <taxon>Insecta</taxon>
        <taxon>Pterygota</taxon>
        <taxon>Neoptera</taxon>
        <taxon>Endopterygota</taxon>
        <taxon>Diptera</taxon>
        <taxon>Nematocera</taxon>
        <taxon>Culicoidea</taxon>
        <taxon>Culicidae</taxon>
        <taxon>Culicinae</taxon>
        <taxon>Aedini</taxon>
        <taxon>Aedes</taxon>
        <taxon>Stegomyia</taxon>
    </lineage>
</organism>
<dbReference type="Proteomes" id="UP000069940">
    <property type="component" value="Unassembled WGS sequence"/>
</dbReference>
<reference evidence="5" key="1">
    <citation type="journal article" date="2015" name="Proc. Natl. Acad. Sci. U.S.A.">
        <title>Genome sequence of the Asian Tiger mosquito, Aedes albopictus, reveals insights into its biology, genetics, and evolution.</title>
        <authorList>
            <person name="Chen X.G."/>
            <person name="Jiang X."/>
            <person name="Gu J."/>
            <person name="Xu M."/>
            <person name="Wu Y."/>
            <person name="Deng Y."/>
            <person name="Zhang C."/>
            <person name="Bonizzoni M."/>
            <person name="Dermauw W."/>
            <person name="Vontas J."/>
            <person name="Armbruster P."/>
            <person name="Huang X."/>
            <person name="Yang Y."/>
            <person name="Zhang H."/>
            <person name="He W."/>
            <person name="Peng H."/>
            <person name="Liu Y."/>
            <person name="Wu K."/>
            <person name="Chen J."/>
            <person name="Lirakis M."/>
            <person name="Topalis P."/>
            <person name="Van Leeuwen T."/>
            <person name="Hall A.B."/>
            <person name="Jiang X."/>
            <person name="Thorpe C."/>
            <person name="Mueller R.L."/>
            <person name="Sun C."/>
            <person name="Waterhouse R.M."/>
            <person name="Yan G."/>
            <person name="Tu Z.J."/>
            <person name="Fang X."/>
            <person name="James A.A."/>
        </authorList>
    </citation>
    <scope>NUCLEOTIDE SEQUENCE [LARGE SCALE GENOMIC DNA]</scope>
    <source>
        <strain evidence="5">Foshan</strain>
    </source>
</reference>
<feature type="region of interest" description="Disordered" evidence="2">
    <location>
        <begin position="261"/>
        <end position="296"/>
    </location>
</feature>
<dbReference type="EC" id="2.7.7.49" evidence="1"/>
<keyword evidence="5" id="KW-1185">Reference proteome</keyword>
<dbReference type="SUPFAM" id="SSF53098">
    <property type="entry name" value="Ribonuclease H-like"/>
    <property type="match status" value="1"/>
</dbReference>
<dbReference type="PANTHER" id="PTHR37984">
    <property type="entry name" value="PROTEIN CBG26694"/>
    <property type="match status" value="1"/>
</dbReference>
<dbReference type="EnsemblMetazoa" id="AALFPA23_000781.R38224">
    <property type="protein sequence ID" value="AALFPA23_000781.P38224"/>
    <property type="gene ID" value="AALFPA23_000781"/>
</dbReference>
<dbReference type="Pfam" id="PF00665">
    <property type="entry name" value="rve"/>
    <property type="match status" value="1"/>
</dbReference>
<evidence type="ECO:0000313" key="5">
    <source>
        <dbReference type="Proteomes" id="UP000069940"/>
    </source>
</evidence>
<dbReference type="InterPro" id="IPR041588">
    <property type="entry name" value="Integrase_H2C2"/>
</dbReference>
<dbReference type="InterPro" id="IPR036397">
    <property type="entry name" value="RNaseH_sf"/>
</dbReference>
<dbReference type="InterPro" id="IPR012337">
    <property type="entry name" value="RNaseH-like_sf"/>
</dbReference>
<reference evidence="4" key="2">
    <citation type="submission" date="2025-05" db="UniProtKB">
        <authorList>
            <consortium name="EnsemblMetazoa"/>
        </authorList>
    </citation>
    <scope>IDENTIFICATION</scope>
    <source>
        <strain evidence="4">Foshan</strain>
    </source>
</reference>
<name>A0ABM1XLM3_AEDAL</name>
<feature type="domain" description="Integrase catalytic" evidence="3">
    <location>
        <begin position="101"/>
        <end position="254"/>
    </location>
</feature>